<keyword evidence="7 13" id="KW-0479">Metal-binding</keyword>
<dbReference type="InterPro" id="IPR033851">
    <property type="entry name" value="M3A_MIP"/>
</dbReference>
<keyword evidence="10" id="KW-0809">Transit peptide</keyword>
<dbReference type="InterPro" id="IPR001567">
    <property type="entry name" value="Pept_M3A_M3B_dom"/>
</dbReference>
<evidence type="ECO:0000256" key="7">
    <source>
        <dbReference type="ARBA" id="ARBA00022723"/>
    </source>
</evidence>
<dbReference type="Gene3D" id="3.40.390.10">
    <property type="entry name" value="Collagenase (Catalytic Domain)"/>
    <property type="match status" value="1"/>
</dbReference>
<evidence type="ECO:0000256" key="1">
    <source>
        <dbReference type="ARBA" id="ARBA00000436"/>
    </source>
</evidence>
<keyword evidence="16" id="KW-1185">Reference proteome</keyword>
<sequence length="781" mass="90289">MSRTYLKRELSLITKQSGARYFSGTSRKYNDHLAKIFDDQKYFIEFNKTLHSKPLFRTTPQVGLFKNNHLTTPNGLIEFSKKSLIEAKNLVESMNSQFHLNQQGKLSYISKLDELSDILCRVIDVAEFIRVAHPSQKWINAAQQTHEIMFEYMNQLNTNVELYQNLKDVLNDQSLIDQLSLEEIKVGEYLKEDFERSGIHMDPTTRSNFVAITQEISLLGSHFNNELHNLESYWCELSIEEFNSIKETNLKYEINKIQSNLPKTKNSNKIYIPLTGHLPYSILFTCSNESIRSRIWIALHNSSNDQISTLNSFLKYRATLAKMLGYKSFAHYQLEHKMSKTPENVISFLQNLQKNLKNKNGGVIDEIKKLYELKNDKTCNDSNEIFNNIKPWDRDFLLAKLQSKTNQNLSTLPDISKYLSVGTIINGLNQLFQKIYNIELKPIPTSRGETWDHNQVRKIEVFNKSTNKEMGYLYLDFWSAKVLPSHFTITCSRLLDPYQTDSNEKLEKMKNLVHVDSNNEKQLPVISLVCNFAKPQQLSIGRFAGVDRTTPTLLSLDQVDTIFHEMGHAMHSMIGSTNLHNLSGTRCLTDFVELPSVLMEFFSKDPRVLCKIAKHYELGEHLPIDLLNQYQNHRIILDQCETYMQSKMAMLDQVLHGEQVVDFLNHQLFNKFDSTSIYHQVEKNLQVFADQWSTWHGKFPHLFSYGAVYYSYLLDRAIADKVWSTLFATDPWCQNAGLKYKESILKWGGTKDPWDCLADALNDPSISKGDSNAMITIGENI</sequence>
<dbReference type="AlphaFoldDB" id="A0A1E4RLH9"/>
<dbReference type="GO" id="GO:0050821">
    <property type="term" value="P:protein stabilization"/>
    <property type="evidence" value="ECO:0007669"/>
    <property type="project" value="EnsemblFungi"/>
</dbReference>
<dbReference type="GO" id="GO:0004222">
    <property type="term" value="F:metalloendopeptidase activity"/>
    <property type="evidence" value="ECO:0007669"/>
    <property type="project" value="UniProtKB-EC"/>
</dbReference>
<dbReference type="EC" id="3.4.24.59" evidence="4"/>
<evidence type="ECO:0000256" key="11">
    <source>
        <dbReference type="ARBA" id="ARBA00023049"/>
    </source>
</evidence>
<keyword evidence="11 13" id="KW-0482">Metalloprotease</keyword>
<evidence type="ECO:0000259" key="14">
    <source>
        <dbReference type="Pfam" id="PF01432"/>
    </source>
</evidence>
<reference evidence="16" key="1">
    <citation type="submission" date="2016-05" db="EMBL/GenBank/DDBJ databases">
        <title>Comparative genomics of biotechnologically important yeasts.</title>
        <authorList>
            <consortium name="DOE Joint Genome Institute"/>
            <person name="Riley R."/>
            <person name="Haridas S."/>
            <person name="Wolfe K.H."/>
            <person name="Lopes M.R."/>
            <person name="Hittinger C.T."/>
            <person name="Goker M."/>
            <person name="Salamov A."/>
            <person name="Wisecaver J."/>
            <person name="Long T.M."/>
            <person name="Aerts A.L."/>
            <person name="Barry K."/>
            <person name="Choi C."/>
            <person name="Clum A."/>
            <person name="Coughlan A.Y."/>
            <person name="Deshpande S."/>
            <person name="Douglass A.P."/>
            <person name="Hanson S.J."/>
            <person name="Klenk H.-P."/>
            <person name="Labutti K."/>
            <person name="Lapidus A."/>
            <person name="Lindquist E."/>
            <person name="Lipzen A."/>
            <person name="Meier-Kolthoff J.P."/>
            <person name="Ohm R.A."/>
            <person name="Otillar R.P."/>
            <person name="Pangilinan J."/>
            <person name="Peng Y."/>
            <person name="Rokas A."/>
            <person name="Rosa C.A."/>
            <person name="Scheuner C."/>
            <person name="Sibirny A.A."/>
            <person name="Slot J.C."/>
            <person name="Stielow J.B."/>
            <person name="Sun H."/>
            <person name="Kurtzman C.P."/>
            <person name="Blackwell M."/>
            <person name="Grigoriev I.V."/>
            <person name="Jeffries T.W."/>
        </authorList>
    </citation>
    <scope>NUCLEOTIDE SEQUENCE [LARGE SCALE GENOMIC DNA]</scope>
    <source>
        <strain evidence="16">NRRL Y-1933</strain>
    </source>
</reference>
<evidence type="ECO:0000256" key="10">
    <source>
        <dbReference type="ARBA" id="ARBA00022946"/>
    </source>
</evidence>
<dbReference type="PANTHER" id="PTHR11804:SF79">
    <property type="entry name" value="MITOCHONDRIAL INTERMEDIATE PEPTIDASE"/>
    <property type="match status" value="1"/>
</dbReference>
<evidence type="ECO:0000256" key="6">
    <source>
        <dbReference type="ARBA" id="ARBA00022670"/>
    </source>
</evidence>
<evidence type="ECO:0000256" key="13">
    <source>
        <dbReference type="RuleBase" id="RU003435"/>
    </source>
</evidence>
<dbReference type="GeneID" id="30993159"/>
<evidence type="ECO:0000256" key="3">
    <source>
        <dbReference type="ARBA" id="ARBA00006040"/>
    </source>
</evidence>
<evidence type="ECO:0000256" key="9">
    <source>
        <dbReference type="ARBA" id="ARBA00022833"/>
    </source>
</evidence>
<evidence type="ECO:0000313" key="15">
    <source>
        <dbReference type="EMBL" id="ODV68120.1"/>
    </source>
</evidence>
<protein>
    <recommendedName>
        <fullName evidence="5">Mitochondrial intermediate peptidase</fullName>
        <ecNumber evidence="4">3.4.24.59</ecNumber>
    </recommendedName>
</protein>
<dbReference type="GO" id="GO:0046872">
    <property type="term" value="F:metal ion binding"/>
    <property type="evidence" value="ECO:0007669"/>
    <property type="project" value="UniProtKB-UniRule"/>
</dbReference>
<dbReference type="SUPFAM" id="SSF55486">
    <property type="entry name" value="Metalloproteases ('zincins'), catalytic domain"/>
    <property type="match status" value="1"/>
</dbReference>
<keyword evidence="12" id="KW-0496">Mitochondrion</keyword>
<evidence type="ECO:0000313" key="16">
    <source>
        <dbReference type="Proteomes" id="UP000095085"/>
    </source>
</evidence>
<dbReference type="InterPro" id="IPR024077">
    <property type="entry name" value="Neurolysin/TOP_dom2"/>
</dbReference>
<keyword evidence="9 13" id="KW-0862">Zinc</keyword>
<feature type="domain" description="Peptidase M3A/M3B catalytic" evidence="14">
    <location>
        <begin position="283"/>
        <end position="768"/>
    </location>
</feature>
<dbReference type="GO" id="GO:0005759">
    <property type="term" value="C:mitochondrial matrix"/>
    <property type="evidence" value="ECO:0007669"/>
    <property type="project" value="UniProtKB-SubCell"/>
</dbReference>
<dbReference type="GO" id="GO:0006879">
    <property type="term" value="P:intracellular iron ion homeostasis"/>
    <property type="evidence" value="ECO:0007669"/>
    <property type="project" value="EnsemblFungi"/>
</dbReference>
<name>A0A1E4RLH9_9ASCO</name>
<dbReference type="EMBL" id="KV454540">
    <property type="protein sequence ID" value="ODV68120.1"/>
    <property type="molecule type" value="Genomic_DNA"/>
</dbReference>
<evidence type="ECO:0000256" key="4">
    <source>
        <dbReference type="ARBA" id="ARBA00012441"/>
    </source>
</evidence>
<dbReference type="InterPro" id="IPR045090">
    <property type="entry name" value="Pept_M3A_M3B"/>
</dbReference>
<proteinExistence type="inferred from homology"/>
<dbReference type="PANTHER" id="PTHR11804">
    <property type="entry name" value="PROTEASE M3 THIMET OLIGOPEPTIDASE-RELATED"/>
    <property type="match status" value="1"/>
</dbReference>
<keyword evidence="8 13" id="KW-0378">Hydrolase</keyword>
<gene>
    <name evidence="15" type="ORF">HYPBUDRAFT_108039</name>
</gene>
<evidence type="ECO:0000256" key="12">
    <source>
        <dbReference type="ARBA" id="ARBA00023128"/>
    </source>
</evidence>
<evidence type="ECO:0000256" key="8">
    <source>
        <dbReference type="ARBA" id="ARBA00022801"/>
    </source>
</evidence>
<comment type="cofactor">
    <cofactor evidence="13">
        <name>Zn(2+)</name>
        <dbReference type="ChEBI" id="CHEBI:29105"/>
    </cofactor>
    <text evidence="13">Binds 1 zinc ion.</text>
</comment>
<dbReference type="GO" id="GO:0006627">
    <property type="term" value="P:protein processing involved in protein targeting to mitochondrion"/>
    <property type="evidence" value="ECO:0007669"/>
    <property type="project" value="EnsemblFungi"/>
</dbReference>
<evidence type="ECO:0000256" key="5">
    <source>
        <dbReference type="ARBA" id="ARBA00018046"/>
    </source>
</evidence>
<comment type="catalytic activity">
    <reaction evidence="1">
        <text>Release of an N-terminal octapeptide as second stage of processing of some proteins imported into the mitochondrion.</text>
        <dbReference type="EC" id="3.4.24.59"/>
    </reaction>
</comment>
<accession>A0A1E4RLH9</accession>
<dbReference type="OrthoDB" id="17530at2759"/>
<dbReference type="GO" id="GO:0006518">
    <property type="term" value="P:peptide metabolic process"/>
    <property type="evidence" value="ECO:0007669"/>
    <property type="project" value="TreeGrafter"/>
</dbReference>
<dbReference type="RefSeq" id="XP_020077187.1">
    <property type="nucleotide sequence ID" value="XM_020218609.1"/>
</dbReference>
<comment type="subcellular location">
    <subcellularLocation>
        <location evidence="2">Mitochondrion matrix</location>
    </subcellularLocation>
</comment>
<dbReference type="Proteomes" id="UP000095085">
    <property type="component" value="Unassembled WGS sequence"/>
</dbReference>
<dbReference type="STRING" id="984485.A0A1E4RLH9"/>
<dbReference type="Gene3D" id="1.10.1370.10">
    <property type="entry name" value="Neurolysin, domain 3"/>
    <property type="match status" value="2"/>
</dbReference>
<dbReference type="Pfam" id="PF01432">
    <property type="entry name" value="Peptidase_M3"/>
    <property type="match status" value="1"/>
</dbReference>
<organism evidence="15 16">
    <name type="scientific">Hyphopichia burtonii NRRL Y-1933</name>
    <dbReference type="NCBI Taxonomy" id="984485"/>
    <lineage>
        <taxon>Eukaryota</taxon>
        <taxon>Fungi</taxon>
        <taxon>Dikarya</taxon>
        <taxon>Ascomycota</taxon>
        <taxon>Saccharomycotina</taxon>
        <taxon>Pichiomycetes</taxon>
        <taxon>Debaryomycetaceae</taxon>
        <taxon>Hyphopichia</taxon>
    </lineage>
</organism>
<evidence type="ECO:0000256" key="2">
    <source>
        <dbReference type="ARBA" id="ARBA00004305"/>
    </source>
</evidence>
<dbReference type="CDD" id="cd06457">
    <property type="entry name" value="M3A_MIP"/>
    <property type="match status" value="1"/>
</dbReference>
<comment type="similarity">
    <text evidence="3 13">Belongs to the peptidase M3 family.</text>
</comment>
<dbReference type="InterPro" id="IPR024079">
    <property type="entry name" value="MetalloPept_cat_dom_sf"/>
</dbReference>
<keyword evidence="6 13" id="KW-0645">Protease</keyword>